<keyword evidence="8" id="KW-0378">Hydrolase</keyword>
<dbReference type="CDD" id="cd10030">
    <property type="entry name" value="UDG-F4_TTUDGA_SPO1dp_like"/>
    <property type="match status" value="1"/>
</dbReference>
<dbReference type="GO" id="GO:0006281">
    <property type="term" value="P:DNA repair"/>
    <property type="evidence" value="ECO:0007669"/>
    <property type="project" value="UniProtKB-KW"/>
</dbReference>
<evidence type="ECO:0000256" key="4">
    <source>
        <dbReference type="ARBA" id="ARBA00019403"/>
    </source>
</evidence>
<evidence type="ECO:0000256" key="12">
    <source>
        <dbReference type="SAM" id="MobiDB-lite"/>
    </source>
</evidence>
<sequence length="288" mass="31077">MDALPSATDIAALLRWYAEAGVDEAIGEAALDRYEATVALAARPATPPASVPARVATAAPPPAAAAPRTSAPARAMPTVPLESPQLVEDARTTAARAESLVELEAAIRAFEGCSLKRLAKNTVFADGAADAPVMVVGEAPGEDEDRQGKPFVGVSGRLMDRMFAAIGLTRERDVYITNILNWRPPGNRTPNLSDVAICVAFARRHIELKRPRLLVLAGGVPAKSLLETETGITRLRGRWFEYTLPDGTRIPTMPMFHPAYLLRTPGGKRQTWIDLLNIRERLDQILAS</sequence>
<reference evidence="14 15" key="1">
    <citation type="submission" date="2019-06" db="EMBL/GenBank/DDBJ databases">
        <title>New taxonomy in bacterial strain CC-CFT640, isolated from vineyard.</title>
        <authorList>
            <person name="Lin S.-Y."/>
            <person name="Tsai C.-F."/>
            <person name="Young C.-C."/>
        </authorList>
    </citation>
    <scope>NUCLEOTIDE SEQUENCE [LARGE SCALE GENOMIC DNA]</scope>
    <source>
        <strain evidence="14 15">CC-CFT640</strain>
    </source>
</reference>
<evidence type="ECO:0000256" key="3">
    <source>
        <dbReference type="ARBA" id="ARBA00012030"/>
    </source>
</evidence>
<keyword evidence="9" id="KW-0408">Iron</keyword>
<dbReference type="PANTHER" id="PTHR33693">
    <property type="entry name" value="TYPE-5 URACIL-DNA GLYCOSYLASE"/>
    <property type="match status" value="1"/>
</dbReference>
<keyword evidence="11" id="KW-0234">DNA repair</keyword>
<keyword evidence="10" id="KW-0411">Iron-sulfur</keyword>
<dbReference type="SMART" id="SM00987">
    <property type="entry name" value="UreE_C"/>
    <property type="match status" value="1"/>
</dbReference>
<feature type="domain" description="Uracil-DNA glycosylase-like" evidence="13">
    <location>
        <begin position="124"/>
        <end position="276"/>
    </location>
</feature>
<dbReference type="InterPro" id="IPR036895">
    <property type="entry name" value="Uracil-DNA_glycosylase-like_sf"/>
</dbReference>
<accession>A0A5C8PRF2</accession>
<dbReference type="InterPro" id="IPR005273">
    <property type="entry name" value="Ura-DNA_glyco_family4"/>
</dbReference>
<evidence type="ECO:0000256" key="2">
    <source>
        <dbReference type="ARBA" id="ARBA00006521"/>
    </source>
</evidence>
<dbReference type="NCBIfam" id="TIGR00758">
    <property type="entry name" value="UDG_fam4"/>
    <property type="match status" value="1"/>
</dbReference>
<comment type="catalytic activity">
    <reaction evidence="1">
        <text>Hydrolyzes single-stranded DNA or mismatched double-stranded DNA and polynucleotides, releasing free uracil.</text>
        <dbReference type="EC" id="3.2.2.27"/>
    </reaction>
</comment>
<dbReference type="RefSeq" id="WP_147846382.1">
    <property type="nucleotide sequence ID" value="NZ_VDUZ01000007.1"/>
</dbReference>
<dbReference type="InterPro" id="IPR005122">
    <property type="entry name" value="Uracil-DNA_glycosylase-like"/>
</dbReference>
<comment type="similarity">
    <text evidence="2">Belongs to the uracil-DNA glycosylase (UDG) superfamily. Type 4 (UDGa) family.</text>
</comment>
<comment type="caution">
    <text evidence="14">The sequence shown here is derived from an EMBL/GenBank/DDBJ whole genome shotgun (WGS) entry which is preliminary data.</text>
</comment>
<dbReference type="SMART" id="SM00986">
    <property type="entry name" value="UDG"/>
    <property type="match status" value="1"/>
</dbReference>
<evidence type="ECO:0000313" key="14">
    <source>
        <dbReference type="EMBL" id="TXL78114.1"/>
    </source>
</evidence>
<gene>
    <name evidence="14" type="ORF">FHP25_07880</name>
</gene>
<feature type="compositionally biased region" description="Low complexity" evidence="12">
    <location>
        <begin position="65"/>
        <end position="75"/>
    </location>
</feature>
<evidence type="ECO:0000256" key="7">
    <source>
        <dbReference type="ARBA" id="ARBA00022763"/>
    </source>
</evidence>
<dbReference type="GO" id="GO:0046872">
    <property type="term" value="F:metal ion binding"/>
    <property type="evidence" value="ECO:0007669"/>
    <property type="project" value="UniProtKB-KW"/>
</dbReference>
<dbReference type="AlphaFoldDB" id="A0A5C8PRF2"/>
<evidence type="ECO:0000256" key="9">
    <source>
        <dbReference type="ARBA" id="ARBA00023004"/>
    </source>
</evidence>
<protein>
    <recommendedName>
        <fullName evidence="4">Type-4 uracil-DNA glycosylase</fullName>
        <ecNumber evidence="3">3.2.2.27</ecNumber>
    </recommendedName>
</protein>
<evidence type="ECO:0000256" key="10">
    <source>
        <dbReference type="ARBA" id="ARBA00023014"/>
    </source>
</evidence>
<keyword evidence="7" id="KW-0227">DNA damage</keyword>
<dbReference type="EMBL" id="VDUZ01000007">
    <property type="protein sequence ID" value="TXL78114.1"/>
    <property type="molecule type" value="Genomic_DNA"/>
</dbReference>
<dbReference type="Gene3D" id="3.40.470.10">
    <property type="entry name" value="Uracil-DNA glycosylase-like domain"/>
    <property type="match status" value="1"/>
</dbReference>
<organism evidence="14 15">
    <name type="scientific">Vineibacter terrae</name>
    <dbReference type="NCBI Taxonomy" id="2586908"/>
    <lineage>
        <taxon>Bacteria</taxon>
        <taxon>Pseudomonadati</taxon>
        <taxon>Pseudomonadota</taxon>
        <taxon>Alphaproteobacteria</taxon>
        <taxon>Hyphomicrobiales</taxon>
        <taxon>Vineibacter</taxon>
    </lineage>
</organism>
<keyword evidence="15" id="KW-1185">Reference proteome</keyword>
<keyword evidence="6" id="KW-0479">Metal-binding</keyword>
<dbReference type="Proteomes" id="UP000321638">
    <property type="component" value="Unassembled WGS sequence"/>
</dbReference>
<dbReference type="OrthoDB" id="5290748at2"/>
<dbReference type="PANTHER" id="PTHR33693:SF1">
    <property type="entry name" value="TYPE-4 URACIL-DNA GLYCOSYLASE"/>
    <property type="match status" value="1"/>
</dbReference>
<evidence type="ECO:0000259" key="13">
    <source>
        <dbReference type="SMART" id="SM00986"/>
    </source>
</evidence>
<dbReference type="SUPFAM" id="SSF52141">
    <property type="entry name" value="Uracil-DNA glycosylase-like"/>
    <property type="match status" value="1"/>
</dbReference>
<evidence type="ECO:0000313" key="15">
    <source>
        <dbReference type="Proteomes" id="UP000321638"/>
    </source>
</evidence>
<dbReference type="GO" id="GO:0004844">
    <property type="term" value="F:uracil DNA N-glycosylase activity"/>
    <property type="evidence" value="ECO:0007669"/>
    <property type="project" value="UniProtKB-EC"/>
</dbReference>
<evidence type="ECO:0000256" key="6">
    <source>
        <dbReference type="ARBA" id="ARBA00022723"/>
    </source>
</evidence>
<name>A0A5C8PRF2_9HYPH</name>
<keyword evidence="5" id="KW-0004">4Fe-4S</keyword>
<dbReference type="GO" id="GO:0051539">
    <property type="term" value="F:4 iron, 4 sulfur cluster binding"/>
    <property type="evidence" value="ECO:0007669"/>
    <property type="project" value="UniProtKB-KW"/>
</dbReference>
<evidence type="ECO:0000256" key="11">
    <source>
        <dbReference type="ARBA" id="ARBA00023204"/>
    </source>
</evidence>
<dbReference type="Pfam" id="PF03167">
    <property type="entry name" value="UDG"/>
    <property type="match status" value="1"/>
</dbReference>
<proteinExistence type="inferred from homology"/>
<evidence type="ECO:0000256" key="5">
    <source>
        <dbReference type="ARBA" id="ARBA00022485"/>
    </source>
</evidence>
<dbReference type="InterPro" id="IPR051536">
    <property type="entry name" value="UDG_Type-4/5"/>
</dbReference>
<evidence type="ECO:0000256" key="8">
    <source>
        <dbReference type="ARBA" id="ARBA00022801"/>
    </source>
</evidence>
<dbReference type="EC" id="3.2.2.27" evidence="3"/>
<feature type="region of interest" description="Disordered" evidence="12">
    <location>
        <begin position="49"/>
        <end position="75"/>
    </location>
</feature>
<evidence type="ECO:0000256" key="1">
    <source>
        <dbReference type="ARBA" id="ARBA00001400"/>
    </source>
</evidence>